<gene>
    <name evidence="8" type="ORF">E5676_scaffold459G001980</name>
</gene>
<keyword evidence="1" id="KW-0479">Metal-binding</keyword>
<dbReference type="GO" id="GO:0046872">
    <property type="term" value="F:metal ion binding"/>
    <property type="evidence" value="ECO:0007669"/>
    <property type="project" value="UniProtKB-KW"/>
</dbReference>
<evidence type="ECO:0000256" key="1">
    <source>
        <dbReference type="ARBA" id="ARBA00022723"/>
    </source>
</evidence>
<proteinExistence type="predicted"/>
<dbReference type="Proteomes" id="UP000321947">
    <property type="component" value="Unassembled WGS sequence"/>
</dbReference>
<dbReference type="Gene3D" id="2.60.40.420">
    <property type="entry name" value="Cupredoxins - blue copper proteins"/>
    <property type="match status" value="2"/>
</dbReference>
<dbReference type="PROSITE" id="PS00196">
    <property type="entry name" value="COPPER_BLUE"/>
    <property type="match status" value="2"/>
</dbReference>
<protein>
    <submittedName>
        <fullName evidence="8">Cucumber peeling cupredoxin-like</fullName>
    </submittedName>
</protein>
<evidence type="ECO:0000259" key="7">
    <source>
        <dbReference type="PROSITE" id="PS51485"/>
    </source>
</evidence>
<keyword evidence="4" id="KW-0325">Glycoprotein</keyword>
<dbReference type="CDD" id="cd13920">
    <property type="entry name" value="Stellacyanin"/>
    <property type="match status" value="1"/>
</dbReference>
<accession>A0A5D3CG98</accession>
<feature type="region of interest" description="Disordered" evidence="5">
    <location>
        <begin position="299"/>
        <end position="342"/>
    </location>
</feature>
<evidence type="ECO:0000313" key="9">
    <source>
        <dbReference type="Proteomes" id="UP000321947"/>
    </source>
</evidence>
<dbReference type="InterPro" id="IPR039391">
    <property type="entry name" value="Phytocyanin-like"/>
</dbReference>
<dbReference type="PANTHER" id="PTHR33021">
    <property type="entry name" value="BLUE COPPER PROTEIN"/>
    <property type="match status" value="1"/>
</dbReference>
<feature type="region of interest" description="Disordered" evidence="5">
    <location>
        <begin position="128"/>
        <end position="194"/>
    </location>
</feature>
<dbReference type="InterPro" id="IPR003245">
    <property type="entry name" value="Phytocyanin_dom"/>
</dbReference>
<dbReference type="AlphaFoldDB" id="A0A5D3CG98"/>
<dbReference type="Pfam" id="PF02298">
    <property type="entry name" value="Cu_bind_like"/>
    <property type="match status" value="2"/>
</dbReference>
<evidence type="ECO:0000313" key="8">
    <source>
        <dbReference type="EMBL" id="TYK10545.1"/>
    </source>
</evidence>
<keyword evidence="2" id="KW-0186">Copper</keyword>
<dbReference type="FunFam" id="2.60.40.420:FF:000034">
    <property type="entry name" value="Cupredoxin superfamily protein"/>
    <property type="match status" value="2"/>
</dbReference>
<organism evidence="8 9">
    <name type="scientific">Cucumis melo var. makuwa</name>
    <name type="common">Oriental melon</name>
    <dbReference type="NCBI Taxonomy" id="1194695"/>
    <lineage>
        <taxon>Eukaryota</taxon>
        <taxon>Viridiplantae</taxon>
        <taxon>Streptophyta</taxon>
        <taxon>Embryophyta</taxon>
        <taxon>Tracheophyta</taxon>
        <taxon>Spermatophyta</taxon>
        <taxon>Magnoliopsida</taxon>
        <taxon>eudicotyledons</taxon>
        <taxon>Gunneridae</taxon>
        <taxon>Pentapetalae</taxon>
        <taxon>rosids</taxon>
        <taxon>fabids</taxon>
        <taxon>Cucurbitales</taxon>
        <taxon>Cucurbitaceae</taxon>
        <taxon>Benincaseae</taxon>
        <taxon>Cucumis</taxon>
    </lineage>
</organism>
<dbReference type="InterPro" id="IPR028871">
    <property type="entry name" value="BlueCu_1_BS"/>
</dbReference>
<dbReference type="GO" id="GO:0005886">
    <property type="term" value="C:plasma membrane"/>
    <property type="evidence" value="ECO:0007669"/>
    <property type="project" value="TreeGrafter"/>
</dbReference>
<feature type="compositionally biased region" description="Polar residues" evidence="5">
    <location>
        <begin position="299"/>
        <end position="330"/>
    </location>
</feature>
<dbReference type="EMBL" id="SSTD01011126">
    <property type="protein sequence ID" value="TYK10545.1"/>
    <property type="molecule type" value="Genomic_DNA"/>
</dbReference>
<keyword evidence="3" id="KW-1015">Disulfide bond</keyword>
<evidence type="ECO:0000256" key="2">
    <source>
        <dbReference type="ARBA" id="ARBA00023008"/>
    </source>
</evidence>
<feature type="domain" description="Phytocyanin" evidence="7">
    <location>
        <begin position="24"/>
        <end position="127"/>
    </location>
</feature>
<comment type="caution">
    <text evidence="8">The sequence shown here is derived from an EMBL/GenBank/DDBJ whole genome shotgun (WGS) entry which is preliminary data.</text>
</comment>
<sequence length="364" mass="36896">MAGGIGFVLSFIAVVFVHHAAAQKVHVVGDATGWTIPPATTFYSEWADKNTFAVGDSLSFKFTTGSHDVLKVSKESFEACSTDKGIGSPLTTGPATVKLDTAGEHYFICSVGKHCLGGQKLAVTVSGSGTPAGGAVSPSPSTTEEPSKTLAPANSPSSSVPKVGDEPSANSPSSSSSVPKDAESPAAPAPSSSTVVHVVGDTTGWTVPSTDTFYSEWAVKNAFAVGDSLSFEFLTGAHDVIQVPKESFEACNSDKAIGSVLTTGPATVKLNTAGVHYFICSIGKHCLGGQKLAVTVFSSDSTTPGGAVSPSPSGTKEPSKTANSPSSSVPKSGETPAAPAPSSSTEVMATIYVTLSAIVMNLLF</sequence>
<evidence type="ECO:0000256" key="5">
    <source>
        <dbReference type="SAM" id="MobiDB-lite"/>
    </source>
</evidence>
<feature type="domain" description="Phytocyanin" evidence="7">
    <location>
        <begin position="195"/>
        <end position="298"/>
    </location>
</feature>
<name>A0A5D3CG98_CUCMM</name>
<dbReference type="SUPFAM" id="SSF49503">
    <property type="entry name" value="Cupredoxins"/>
    <property type="match status" value="2"/>
</dbReference>
<feature type="chain" id="PRO_5022734937" evidence="6">
    <location>
        <begin position="23"/>
        <end position="364"/>
    </location>
</feature>
<dbReference type="GO" id="GO:0009055">
    <property type="term" value="F:electron transfer activity"/>
    <property type="evidence" value="ECO:0007669"/>
    <property type="project" value="InterPro"/>
</dbReference>
<dbReference type="PROSITE" id="PS51485">
    <property type="entry name" value="PHYTOCYANIN"/>
    <property type="match status" value="2"/>
</dbReference>
<dbReference type="InterPro" id="IPR008972">
    <property type="entry name" value="Cupredoxin"/>
</dbReference>
<dbReference type="PANTHER" id="PTHR33021:SF189">
    <property type="entry name" value="CUCUMBER PEELING CUPREDOXIN-LIKE"/>
    <property type="match status" value="1"/>
</dbReference>
<feature type="compositionally biased region" description="Low complexity" evidence="5">
    <location>
        <begin position="166"/>
        <end position="193"/>
    </location>
</feature>
<reference evidence="8 9" key="1">
    <citation type="submission" date="2019-08" db="EMBL/GenBank/DDBJ databases">
        <title>Draft genome sequences of two oriental melons (Cucumis melo L. var makuwa).</title>
        <authorList>
            <person name="Kwon S.-Y."/>
        </authorList>
    </citation>
    <scope>NUCLEOTIDE SEQUENCE [LARGE SCALE GENOMIC DNA]</scope>
    <source>
        <strain evidence="9">cv. Chang Bougi</strain>
        <tissue evidence="8">Leaf</tissue>
    </source>
</reference>
<evidence type="ECO:0000256" key="3">
    <source>
        <dbReference type="ARBA" id="ARBA00023157"/>
    </source>
</evidence>
<evidence type="ECO:0000256" key="6">
    <source>
        <dbReference type="SAM" id="SignalP"/>
    </source>
</evidence>
<evidence type="ECO:0000256" key="4">
    <source>
        <dbReference type="ARBA" id="ARBA00023180"/>
    </source>
</evidence>
<feature type="signal peptide" evidence="6">
    <location>
        <begin position="1"/>
        <end position="22"/>
    </location>
</feature>
<keyword evidence="6" id="KW-0732">Signal</keyword>